<dbReference type="InterPro" id="IPR007329">
    <property type="entry name" value="FMN-bd"/>
</dbReference>
<evidence type="ECO:0000259" key="2">
    <source>
        <dbReference type="SMART" id="SM00900"/>
    </source>
</evidence>
<accession>A0A6I0FSC6</accession>
<dbReference type="Proteomes" id="UP000432715">
    <property type="component" value="Unassembled WGS sequence"/>
</dbReference>
<keyword evidence="1" id="KW-0732">Signal</keyword>
<dbReference type="GO" id="GO:0016020">
    <property type="term" value="C:membrane"/>
    <property type="evidence" value="ECO:0007669"/>
    <property type="project" value="InterPro"/>
</dbReference>
<evidence type="ECO:0000313" key="3">
    <source>
        <dbReference type="EMBL" id="KAB3540993.1"/>
    </source>
</evidence>
<dbReference type="Pfam" id="PF04205">
    <property type="entry name" value="FMN_bind"/>
    <property type="match status" value="1"/>
</dbReference>
<keyword evidence="4" id="KW-1185">Reference proteome</keyword>
<organism evidence="3 4">
    <name type="scientific">Alkaliphilus pronyensis</name>
    <dbReference type="NCBI Taxonomy" id="1482732"/>
    <lineage>
        <taxon>Bacteria</taxon>
        <taxon>Bacillati</taxon>
        <taxon>Bacillota</taxon>
        <taxon>Clostridia</taxon>
        <taxon>Peptostreptococcales</taxon>
        <taxon>Natronincolaceae</taxon>
        <taxon>Alkaliphilus</taxon>
    </lineage>
</organism>
<proteinExistence type="predicted"/>
<reference evidence="3 4" key="1">
    <citation type="submission" date="2019-10" db="EMBL/GenBank/DDBJ databases">
        <title>Alkaliphilus serpentinus sp. nov. and Alkaliphilus pronyensis sp. nov., two novel anaerobic alkaliphilic species isolated from the serpentinized-hosted hydrothermal field of the Prony Bay (New Caledonia).</title>
        <authorList>
            <person name="Postec A."/>
        </authorList>
    </citation>
    <scope>NUCLEOTIDE SEQUENCE [LARGE SCALE GENOMIC DNA]</scope>
    <source>
        <strain evidence="3 4">LacV</strain>
    </source>
</reference>
<name>A0A6I0FSC6_9FIRM</name>
<comment type="caution">
    <text evidence="3">The sequence shown here is derived from an EMBL/GenBank/DDBJ whole genome shotgun (WGS) entry which is preliminary data.</text>
</comment>
<feature type="domain" description="FMN-binding" evidence="2">
    <location>
        <begin position="49"/>
        <end position="129"/>
    </location>
</feature>
<feature type="signal peptide" evidence="1">
    <location>
        <begin position="1"/>
        <end position="19"/>
    </location>
</feature>
<evidence type="ECO:0000313" key="4">
    <source>
        <dbReference type="Proteomes" id="UP000432715"/>
    </source>
</evidence>
<sequence length="241" mass="26328">MKKVLMLLLIGLLAIGLVACGTDEPASSEPANLYSDGTYSAVSDASDKGYSAVTVTIANDEITEIELFEYNGFGDEKTEAYPYEEYHQAKEEMPARFIEANGTDVEVFTGATGSSNNWIQALERALENAKLEADNDSTYFNGTFLGASDLGEKGRGVAWVTIEDDAIKSVELKATTFEKDTNKEVFKGEDYPFEPFHEAVTEMSARFIEANGSEVEIYTGATGSSVQWQQAVERALEKATK</sequence>
<gene>
    <name evidence="3" type="ORF">F8154_00295</name>
</gene>
<feature type="domain" description="FMN-binding" evidence="2">
    <location>
        <begin position="154"/>
        <end position="239"/>
    </location>
</feature>
<dbReference type="SMART" id="SM00900">
    <property type="entry name" value="FMN_bind"/>
    <property type="match status" value="2"/>
</dbReference>
<dbReference type="PROSITE" id="PS51257">
    <property type="entry name" value="PROKAR_LIPOPROTEIN"/>
    <property type="match status" value="1"/>
</dbReference>
<feature type="chain" id="PRO_5038435856" evidence="1">
    <location>
        <begin position="20"/>
        <end position="241"/>
    </location>
</feature>
<dbReference type="GO" id="GO:0010181">
    <property type="term" value="F:FMN binding"/>
    <property type="evidence" value="ECO:0007669"/>
    <property type="project" value="InterPro"/>
</dbReference>
<dbReference type="AlphaFoldDB" id="A0A6I0FSC6"/>
<dbReference type="RefSeq" id="WP_151859582.1">
    <property type="nucleotide sequence ID" value="NZ_WBZC01000001.1"/>
</dbReference>
<protein>
    <submittedName>
        <fullName evidence="3">FMN-binding protein</fullName>
    </submittedName>
</protein>
<dbReference type="EMBL" id="WBZC01000001">
    <property type="protein sequence ID" value="KAB3540993.1"/>
    <property type="molecule type" value="Genomic_DNA"/>
</dbReference>
<dbReference type="Gene3D" id="3.90.1010.20">
    <property type="match status" value="2"/>
</dbReference>
<evidence type="ECO:0000256" key="1">
    <source>
        <dbReference type="SAM" id="SignalP"/>
    </source>
</evidence>
<dbReference type="OrthoDB" id="45418at2"/>